<organism evidence="3 4">
    <name type="scientific">Eikenella corrodens</name>
    <dbReference type="NCBI Taxonomy" id="539"/>
    <lineage>
        <taxon>Bacteria</taxon>
        <taxon>Pseudomonadati</taxon>
        <taxon>Pseudomonadota</taxon>
        <taxon>Betaproteobacteria</taxon>
        <taxon>Neisseriales</taxon>
        <taxon>Neisseriaceae</taxon>
        <taxon>Eikenella</taxon>
    </lineage>
</organism>
<dbReference type="Proteomes" id="UP000078103">
    <property type="component" value="Unassembled WGS sequence"/>
</dbReference>
<dbReference type="InterPro" id="IPR024498">
    <property type="entry name" value="DUF2786"/>
</dbReference>
<dbReference type="Pfam" id="PF10979">
    <property type="entry name" value="DUF2786"/>
    <property type="match status" value="1"/>
</dbReference>
<reference evidence="4" key="1">
    <citation type="submission" date="2016-05" db="EMBL/GenBank/DDBJ databases">
        <title>Draft genome of Corynebacterium afermentans subsp. afermentans LCDC 88199T.</title>
        <authorList>
            <person name="Bernier A.-M."/>
            <person name="Bernard K."/>
        </authorList>
    </citation>
    <scope>NUCLEOTIDE SEQUENCE [LARGE SCALE GENOMIC DNA]</scope>
    <source>
        <strain evidence="4">NML120819</strain>
    </source>
</reference>
<evidence type="ECO:0000259" key="2">
    <source>
        <dbReference type="Pfam" id="PF23771"/>
    </source>
</evidence>
<dbReference type="Pfam" id="PF23771">
    <property type="entry name" value="DUF7168"/>
    <property type="match status" value="1"/>
</dbReference>
<protein>
    <submittedName>
        <fullName evidence="3">Uncharacterized protein</fullName>
    </submittedName>
</protein>
<feature type="domain" description="DUF2786" evidence="1">
    <location>
        <begin position="6"/>
        <end position="42"/>
    </location>
</feature>
<dbReference type="RefSeq" id="WP_064106292.1">
    <property type="nucleotide sequence ID" value="NZ_LXSH01000027.1"/>
</dbReference>
<comment type="caution">
    <text evidence="3">The sequence shown here is derived from an EMBL/GenBank/DDBJ whole genome shotgun (WGS) entry which is preliminary data.</text>
</comment>
<feature type="domain" description="DUF7168" evidence="2">
    <location>
        <begin position="45"/>
        <end position="186"/>
    </location>
</feature>
<dbReference type="InterPro" id="IPR055592">
    <property type="entry name" value="DUF7168"/>
</dbReference>
<dbReference type="EMBL" id="LXSH01000027">
    <property type="protein sequence ID" value="OAM20558.1"/>
    <property type="molecule type" value="Genomic_DNA"/>
</dbReference>
<dbReference type="InterPro" id="IPR016868">
    <property type="entry name" value="Phage_B3_Orf5"/>
</dbReference>
<gene>
    <name evidence="3" type="ORF">A7P89_09465</name>
</gene>
<sequence>MDKATALEKIKKCLALSKSANEHEAAQALKHAQKLMAQFGLEDADIALADVGEQRVKSAQTLPSWHWDLIHLCGNAFGCDRWVHHDFSGGQVVFCGTHGRPELAAYAYEVLLRQLRVARRWYMKTTLSRVRIPKHKTARADEFCRGWVSEVRRDVRKFAMSGEETDLIQQYKEARYGKFSTAKMRDVKMARKLHDDYWRGRDAGEGVRLDTPLGKGAELKQLGR</sequence>
<evidence type="ECO:0000313" key="3">
    <source>
        <dbReference type="EMBL" id="OAM20558.1"/>
    </source>
</evidence>
<name>A0A1A9RNA0_EIKCO</name>
<accession>A0A1A9RNA0</accession>
<dbReference type="PIRSF" id="PIRSF028111">
    <property type="entry name" value="UCP028111"/>
    <property type="match status" value="1"/>
</dbReference>
<dbReference type="AlphaFoldDB" id="A0A1A9RNA0"/>
<evidence type="ECO:0000259" key="1">
    <source>
        <dbReference type="Pfam" id="PF10979"/>
    </source>
</evidence>
<proteinExistence type="predicted"/>
<evidence type="ECO:0000313" key="4">
    <source>
        <dbReference type="Proteomes" id="UP000078103"/>
    </source>
</evidence>